<dbReference type="Proteomes" id="UP000000305">
    <property type="component" value="Unassembled WGS sequence"/>
</dbReference>
<evidence type="ECO:0000313" key="1">
    <source>
        <dbReference type="EMBL" id="EFX60514.1"/>
    </source>
</evidence>
<dbReference type="EMBL" id="GL736209">
    <property type="protein sequence ID" value="EFX60514.1"/>
    <property type="molecule type" value="Genomic_DNA"/>
</dbReference>
<dbReference type="HOGENOM" id="CLU_1333143_0_0_1"/>
<name>E9I666_DAPPU</name>
<dbReference type="InParanoid" id="E9I666"/>
<sequence length="206" mass="24196">MKGEQEESYVPFREYIPAGQSTFSIEVPLYFADREFFFSYCTLTPRIFSDQAAKFELDDKEELNQVFKYKIYYKGEYKDGLPLYPGSVVISNSETNPLNIVQRINTFFETKKPAGLAHLGIFMDWYDLRFEYADATSWDSFVRDFMAFEYYGEPFNEETHYNVLPESARNVPGANNYLFPKSRVSDTVNFWPWDLPPLKLANEENI</sequence>
<reference evidence="1 2" key="1">
    <citation type="journal article" date="2011" name="Science">
        <title>The ecoresponsive genome of Daphnia pulex.</title>
        <authorList>
            <person name="Colbourne J.K."/>
            <person name="Pfrender M.E."/>
            <person name="Gilbert D."/>
            <person name="Thomas W.K."/>
            <person name="Tucker A."/>
            <person name="Oakley T.H."/>
            <person name="Tokishita S."/>
            <person name="Aerts A."/>
            <person name="Arnold G.J."/>
            <person name="Basu M.K."/>
            <person name="Bauer D.J."/>
            <person name="Caceres C.E."/>
            <person name="Carmel L."/>
            <person name="Casola C."/>
            <person name="Choi J.H."/>
            <person name="Detter J.C."/>
            <person name="Dong Q."/>
            <person name="Dusheyko S."/>
            <person name="Eads B.D."/>
            <person name="Frohlich T."/>
            <person name="Geiler-Samerotte K.A."/>
            <person name="Gerlach D."/>
            <person name="Hatcher P."/>
            <person name="Jogdeo S."/>
            <person name="Krijgsveld J."/>
            <person name="Kriventseva E.V."/>
            <person name="Kultz D."/>
            <person name="Laforsch C."/>
            <person name="Lindquist E."/>
            <person name="Lopez J."/>
            <person name="Manak J.R."/>
            <person name="Muller J."/>
            <person name="Pangilinan J."/>
            <person name="Patwardhan R.P."/>
            <person name="Pitluck S."/>
            <person name="Pritham E.J."/>
            <person name="Rechtsteiner A."/>
            <person name="Rho M."/>
            <person name="Rogozin I.B."/>
            <person name="Sakarya O."/>
            <person name="Salamov A."/>
            <person name="Schaack S."/>
            <person name="Shapiro H."/>
            <person name="Shiga Y."/>
            <person name="Skalitzky C."/>
            <person name="Smith Z."/>
            <person name="Souvorov A."/>
            <person name="Sung W."/>
            <person name="Tang Z."/>
            <person name="Tsuchiya D."/>
            <person name="Tu H."/>
            <person name="Vos H."/>
            <person name="Wang M."/>
            <person name="Wolf Y.I."/>
            <person name="Yamagata H."/>
            <person name="Yamada T."/>
            <person name="Ye Y."/>
            <person name="Shaw J.R."/>
            <person name="Andrews J."/>
            <person name="Crease T.J."/>
            <person name="Tang H."/>
            <person name="Lucas S.M."/>
            <person name="Robertson H.M."/>
            <person name="Bork P."/>
            <person name="Koonin E.V."/>
            <person name="Zdobnov E.M."/>
            <person name="Grigoriev I.V."/>
            <person name="Lynch M."/>
            <person name="Boore J.L."/>
        </authorList>
    </citation>
    <scope>NUCLEOTIDE SEQUENCE [LARGE SCALE GENOMIC DNA]</scope>
</reference>
<dbReference type="PhylomeDB" id="E9I666"/>
<gene>
    <name evidence="1" type="ORF">DAPPUDRAFT_342966</name>
</gene>
<organism evidence="1 2">
    <name type="scientific">Daphnia pulex</name>
    <name type="common">Water flea</name>
    <dbReference type="NCBI Taxonomy" id="6669"/>
    <lineage>
        <taxon>Eukaryota</taxon>
        <taxon>Metazoa</taxon>
        <taxon>Ecdysozoa</taxon>
        <taxon>Arthropoda</taxon>
        <taxon>Crustacea</taxon>
        <taxon>Branchiopoda</taxon>
        <taxon>Diplostraca</taxon>
        <taxon>Cladocera</taxon>
        <taxon>Anomopoda</taxon>
        <taxon>Daphniidae</taxon>
        <taxon>Daphnia</taxon>
    </lineage>
</organism>
<accession>E9I666</accession>
<protein>
    <submittedName>
        <fullName evidence="1">Uncharacterized protein</fullName>
    </submittedName>
</protein>
<dbReference type="AlphaFoldDB" id="E9I666"/>
<proteinExistence type="predicted"/>
<keyword evidence="2" id="KW-1185">Reference proteome</keyword>
<dbReference type="KEGG" id="dpx:DAPPUDRAFT_342966"/>
<evidence type="ECO:0000313" key="2">
    <source>
        <dbReference type="Proteomes" id="UP000000305"/>
    </source>
</evidence>